<dbReference type="GO" id="GO:0016301">
    <property type="term" value="F:kinase activity"/>
    <property type="evidence" value="ECO:0007669"/>
    <property type="project" value="UniProtKB-KW"/>
</dbReference>
<dbReference type="PROSITE" id="PS51100">
    <property type="entry name" value="PTS_EIIB_TYPE_3"/>
    <property type="match status" value="1"/>
</dbReference>
<keyword evidence="3 10" id="KW-0762">Sugar transport</keyword>
<keyword evidence="6" id="KW-0418">Kinase</keyword>
<evidence type="ECO:0000313" key="11">
    <source>
        <dbReference type="Proteomes" id="UP000886724"/>
    </source>
</evidence>
<accession>A0A9D1XK34</accession>
<feature type="signal peptide" evidence="8">
    <location>
        <begin position="1"/>
        <end position="18"/>
    </location>
</feature>
<feature type="domain" description="PTS EIIB type-3" evidence="9">
    <location>
        <begin position="1"/>
        <end position="107"/>
    </location>
</feature>
<organism evidence="10 11">
    <name type="scientific">Candidatus Erysipelatoclostridium merdavium</name>
    <dbReference type="NCBI Taxonomy" id="2838566"/>
    <lineage>
        <taxon>Bacteria</taxon>
        <taxon>Bacillati</taxon>
        <taxon>Bacillota</taxon>
        <taxon>Erysipelotrichia</taxon>
        <taxon>Erysipelotrichales</taxon>
        <taxon>Erysipelotrichales incertae sedis</taxon>
    </lineage>
</organism>
<dbReference type="GO" id="GO:0009401">
    <property type="term" value="P:phosphoenolpyruvate-dependent sugar phosphotransferase system"/>
    <property type="evidence" value="ECO:0007669"/>
    <property type="project" value="UniProtKB-KW"/>
</dbReference>
<keyword evidence="1" id="KW-0813">Transport</keyword>
<gene>
    <name evidence="10" type="ORF">H9980_03465</name>
</gene>
<comment type="caution">
    <text evidence="10">The sequence shown here is derived from an EMBL/GenBank/DDBJ whole genome shotgun (WGS) entry which is preliminary data.</text>
</comment>
<dbReference type="SUPFAM" id="SSF52794">
    <property type="entry name" value="PTS system IIB component-like"/>
    <property type="match status" value="1"/>
</dbReference>
<evidence type="ECO:0000256" key="3">
    <source>
        <dbReference type="ARBA" id="ARBA00022597"/>
    </source>
</evidence>
<dbReference type="GO" id="GO:0008982">
    <property type="term" value="F:protein-N(PI)-phosphohistidine-sugar phosphotransferase activity"/>
    <property type="evidence" value="ECO:0007669"/>
    <property type="project" value="InterPro"/>
</dbReference>
<keyword evidence="4" id="KW-0808">Transferase</keyword>
<evidence type="ECO:0000256" key="5">
    <source>
        <dbReference type="ARBA" id="ARBA00022683"/>
    </source>
</evidence>
<evidence type="ECO:0000256" key="2">
    <source>
        <dbReference type="ARBA" id="ARBA00022553"/>
    </source>
</evidence>
<evidence type="ECO:0000256" key="8">
    <source>
        <dbReference type="SAM" id="SignalP"/>
    </source>
</evidence>
<evidence type="ECO:0000313" key="10">
    <source>
        <dbReference type="EMBL" id="HIX81018.1"/>
    </source>
</evidence>
<evidence type="ECO:0000256" key="6">
    <source>
        <dbReference type="ARBA" id="ARBA00022777"/>
    </source>
</evidence>
<dbReference type="Gene3D" id="3.40.50.2300">
    <property type="match status" value="1"/>
</dbReference>
<evidence type="ECO:0000256" key="1">
    <source>
        <dbReference type="ARBA" id="ARBA00022448"/>
    </source>
</evidence>
<dbReference type="AlphaFoldDB" id="A0A9D1XK34"/>
<keyword evidence="2" id="KW-0597">Phosphoprotein</keyword>
<dbReference type="Pfam" id="PF02302">
    <property type="entry name" value="PTS_IIB"/>
    <property type="match status" value="1"/>
</dbReference>
<keyword evidence="8" id="KW-0732">Signal</keyword>
<keyword evidence="5" id="KW-0598">Phosphotransferase system</keyword>
<sequence length="107" mass="11834">MKKIYLFCSAGMSTSMLASNMQDVANQHKLPIKVAAFPHNKLEEIISNDRPDCILLGPQVKYMYDETVAQFGSQGIPIAVIDQGDYGMMNGEKVLKTAIKLIKGNKK</sequence>
<reference evidence="10" key="2">
    <citation type="submission" date="2021-04" db="EMBL/GenBank/DDBJ databases">
        <authorList>
            <person name="Gilroy R."/>
        </authorList>
    </citation>
    <scope>NUCLEOTIDE SEQUENCE</scope>
    <source>
        <strain evidence="10">ChiGjej1B1-14440</strain>
    </source>
</reference>
<dbReference type="CDD" id="cd05564">
    <property type="entry name" value="PTS_IIB_chitobiose_lichenan"/>
    <property type="match status" value="1"/>
</dbReference>
<dbReference type="EMBL" id="DXET01000082">
    <property type="protein sequence ID" value="HIX81018.1"/>
    <property type="molecule type" value="Genomic_DNA"/>
</dbReference>
<feature type="chain" id="PRO_5039017159" evidence="8">
    <location>
        <begin position="19"/>
        <end position="107"/>
    </location>
</feature>
<reference evidence="10" key="1">
    <citation type="journal article" date="2021" name="PeerJ">
        <title>Extensive microbial diversity within the chicken gut microbiome revealed by metagenomics and culture.</title>
        <authorList>
            <person name="Gilroy R."/>
            <person name="Ravi A."/>
            <person name="Getino M."/>
            <person name="Pursley I."/>
            <person name="Horton D.L."/>
            <person name="Alikhan N.F."/>
            <person name="Baker D."/>
            <person name="Gharbi K."/>
            <person name="Hall N."/>
            <person name="Watson M."/>
            <person name="Adriaenssens E.M."/>
            <person name="Foster-Nyarko E."/>
            <person name="Jarju S."/>
            <person name="Secka A."/>
            <person name="Antonio M."/>
            <person name="Oren A."/>
            <person name="Chaudhuri R.R."/>
            <person name="La Ragione R."/>
            <person name="Hildebrand F."/>
            <person name="Pallen M.J."/>
        </authorList>
    </citation>
    <scope>NUCLEOTIDE SEQUENCE</scope>
    <source>
        <strain evidence="10">ChiGjej1B1-14440</strain>
    </source>
</reference>
<dbReference type="InterPro" id="IPR013012">
    <property type="entry name" value="PTS_EIIB_3"/>
</dbReference>
<evidence type="ECO:0000256" key="7">
    <source>
        <dbReference type="PROSITE-ProRule" id="PRU00423"/>
    </source>
</evidence>
<dbReference type="InterPro" id="IPR051819">
    <property type="entry name" value="PTS_sugar-specific_EIIB"/>
</dbReference>
<dbReference type="PANTHER" id="PTHR34581:SF2">
    <property type="entry name" value="PTS SYSTEM N,N'-DIACETYLCHITOBIOSE-SPECIFIC EIIB COMPONENT"/>
    <property type="match status" value="1"/>
</dbReference>
<evidence type="ECO:0000259" key="9">
    <source>
        <dbReference type="PROSITE" id="PS51100"/>
    </source>
</evidence>
<proteinExistence type="predicted"/>
<feature type="modified residue" description="Phosphocysteine; by EIIA" evidence="7">
    <location>
        <position position="8"/>
    </location>
</feature>
<dbReference type="PANTHER" id="PTHR34581">
    <property type="entry name" value="PTS SYSTEM N,N'-DIACETYLCHITOBIOSE-SPECIFIC EIIB COMPONENT"/>
    <property type="match status" value="1"/>
</dbReference>
<protein>
    <submittedName>
        <fullName evidence="10">PTS sugar transporter subunit IIB</fullName>
    </submittedName>
</protein>
<dbReference type="InterPro" id="IPR003501">
    <property type="entry name" value="PTS_EIIB_2/3"/>
</dbReference>
<dbReference type="Proteomes" id="UP000886724">
    <property type="component" value="Unassembled WGS sequence"/>
</dbReference>
<name>A0A9D1XK34_9FIRM</name>
<dbReference type="InterPro" id="IPR036095">
    <property type="entry name" value="PTS_EIIB-like_sf"/>
</dbReference>
<evidence type="ECO:0000256" key="4">
    <source>
        <dbReference type="ARBA" id="ARBA00022679"/>
    </source>
</evidence>